<evidence type="ECO:0000256" key="2">
    <source>
        <dbReference type="ARBA" id="ARBA00022723"/>
    </source>
</evidence>
<keyword evidence="4" id="KW-0186">Copper</keyword>
<dbReference type="InterPro" id="IPR014755">
    <property type="entry name" value="Cu-Rt/internalin_Ig-like"/>
</dbReference>
<feature type="domain" description="CopC" evidence="8">
    <location>
        <begin position="34"/>
        <end position="127"/>
    </location>
</feature>
<comment type="subcellular location">
    <subcellularLocation>
        <location evidence="1">Cell envelope</location>
    </subcellularLocation>
</comment>
<reference evidence="9 10" key="1">
    <citation type="submission" date="2019-06" db="EMBL/GenBank/DDBJ databases">
        <title>Sequencing the genomes of 1000 actinobacteria strains.</title>
        <authorList>
            <person name="Klenk H.-P."/>
        </authorList>
    </citation>
    <scope>NUCLEOTIDE SEQUENCE [LARGE SCALE GENOMIC DNA]</scope>
    <source>
        <strain evidence="9 10">DSM 18082</strain>
    </source>
</reference>
<dbReference type="InterPro" id="IPR014756">
    <property type="entry name" value="Ig_E-set"/>
</dbReference>
<dbReference type="InterPro" id="IPR032694">
    <property type="entry name" value="CopC/D"/>
</dbReference>
<keyword evidence="6" id="KW-0812">Transmembrane</keyword>
<organism evidence="9 10">
    <name type="scientific">Oryzihumus leptocrescens</name>
    <dbReference type="NCBI Taxonomy" id="297536"/>
    <lineage>
        <taxon>Bacteria</taxon>
        <taxon>Bacillati</taxon>
        <taxon>Actinomycetota</taxon>
        <taxon>Actinomycetes</taxon>
        <taxon>Micrococcales</taxon>
        <taxon>Intrasporangiaceae</taxon>
        <taxon>Oryzihumus</taxon>
    </lineage>
</organism>
<dbReference type="GO" id="GO:0046688">
    <property type="term" value="P:response to copper ion"/>
    <property type="evidence" value="ECO:0007669"/>
    <property type="project" value="InterPro"/>
</dbReference>
<feature type="compositionally biased region" description="Low complexity" evidence="5">
    <location>
        <begin position="129"/>
        <end position="148"/>
    </location>
</feature>
<dbReference type="PANTHER" id="PTHR34820">
    <property type="entry name" value="INNER MEMBRANE PROTEIN YEBZ"/>
    <property type="match status" value="1"/>
</dbReference>
<evidence type="ECO:0000256" key="5">
    <source>
        <dbReference type="SAM" id="MobiDB-lite"/>
    </source>
</evidence>
<dbReference type="EMBL" id="VFOQ01000001">
    <property type="protein sequence ID" value="TQL59590.1"/>
    <property type="molecule type" value="Genomic_DNA"/>
</dbReference>
<keyword evidence="6" id="KW-1133">Transmembrane helix</keyword>
<dbReference type="Proteomes" id="UP000319514">
    <property type="component" value="Unassembled WGS sequence"/>
</dbReference>
<evidence type="ECO:0000256" key="3">
    <source>
        <dbReference type="ARBA" id="ARBA00022729"/>
    </source>
</evidence>
<dbReference type="SUPFAM" id="SSF81296">
    <property type="entry name" value="E set domains"/>
    <property type="match status" value="1"/>
</dbReference>
<accession>A0A542ZHF5</accession>
<keyword evidence="10" id="KW-1185">Reference proteome</keyword>
<feature type="transmembrane region" description="Helical" evidence="6">
    <location>
        <begin position="170"/>
        <end position="189"/>
    </location>
</feature>
<gene>
    <name evidence="9" type="ORF">FB474_0949</name>
</gene>
<evidence type="ECO:0000313" key="10">
    <source>
        <dbReference type="Proteomes" id="UP000319514"/>
    </source>
</evidence>
<dbReference type="OrthoDB" id="5242236at2"/>
<dbReference type="Gene3D" id="2.60.40.1220">
    <property type="match status" value="1"/>
</dbReference>
<evidence type="ECO:0000256" key="4">
    <source>
        <dbReference type="ARBA" id="ARBA00023008"/>
    </source>
</evidence>
<name>A0A542ZHF5_9MICO</name>
<dbReference type="PANTHER" id="PTHR34820:SF4">
    <property type="entry name" value="INNER MEMBRANE PROTEIN YEBZ"/>
    <property type="match status" value="1"/>
</dbReference>
<feature type="region of interest" description="Disordered" evidence="5">
    <location>
        <begin position="128"/>
        <end position="148"/>
    </location>
</feature>
<dbReference type="GO" id="GO:0030313">
    <property type="term" value="C:cell envelope"/>
    <property type="evidence" value="ECO:0007669"/>
    <property type="project" value="UniProtKB-SubCell"/>
</dbReference>
<keyword evidence="3 7" id="KW-0732">Signal</keyword>
<dbReference type="Pfam" id="PF04234">
    <property type="entry name" value="CopC"/>
    <property type="match status" value="1"/>
</dbReference>
<protein>
    <recommendedName>
        <fullName evidence="8">CopC domain-containing protein</fullName>
    </recommendedName>
</protein>
<evidence type="ECO:0000256" key="7">
    <source>
        <dbReference type="SAM" id="SignalP"/>
    </source>
</evidence>
<sequence>MSLRSRVRRTLGLLATTAALAGGTLALAPSASAHATLLKVSPADGATLTTAPRQVDLTFDEPVSSRFATVVITGPSGEDATAGPATVNGAHVAAALAGGLASGEYRVAFRVVSDDGHPVTGQSRFTLNLPAAGPSPRAPAPSASPLAAPSTAAAPASLAGDGSSWVTQHLPALSGALLLVVVGAGALVWDRRRG</sequence>
<dbReference type="GO" id="GO:0006825">
    <property type="term" value="P:copper ion transport"/>
    <property type="evidence" value="ECO:0007669"/>
    <property type="project" value="InterPro"/>
</dbReference>
<keyword evidence="6" id="KW-0472">Membrane</keyword>
<dbReference type="GO" id="GO:0005886">
    <property type="term" value="C:plasma membrane"/>
    <property type="evidence" value="ECO:0007669"/>
    <property type="project" value="TreeGrafter"/>
</dbReference>
<feature type="chain" id="PRO_5038707323" description="CopC domain-containing protein" evidence="7">
    <location>
        <begin position="36"/>
        <end position="194"/>
    </location>
</feature>
<evidence type="ECO:0000259" key="8">
    <source>
        <dbReference type="Pfam" id="PF04234"/>
    </source>
</evidence>
<dbReference type="InterPro" id="IPR007348">
    <property type="entry name" value="CopC_dom"/>
</dbReference>
<dbReference type="GO" id="GO:0005507">
    <property type="term" value="F:copper ion binding"/>
    <property type="evidence" value="ECO:0007669"/>
    <property type="project" value="InterPro"/>
</dbReference>
<feature type="signal peptide" evidence="7">
    <location>
        <begin position="1"/>
        <end position="35"/>
    </location>
</feature>
<evidence type="ECO:0000256" key="1">
    <source>
        <dbReference type="ARBA" id="ARBA00004196"/>
    </source>
</evidence>
<keyword evidence="2" id="KW-0479">Metal-binding</keyword>
<comment type="caution">
    <text evidence="9">The sequence shown here is derived from an EMBL/GenBank/DDBJ whole genome shotgun (WGS) entry which is preliminary data.</text>
</comment>
<proteinExistence type="predicted"/>
<evidence type="ECO:0000313" key="9">
    <source>
        <dbReference type="EMBL" id="TQL59590.1"/>
    </source>
</evidence>
<dbReference type="GO" id="GO:0042597">
    <property type="term" value="C:periplasmic space"/>
    <property type="evidence" value="ECO:0007669"/>
    <property type="project" value="InterPro"/>
</dbReference>
<evidence type="ECO:0000256" key="6">
    <source>
        <dbReference type="SAM" id="Phobius"/>
    </source>
</evidence>
<dbReference type="AlphaFoldDB" id="A0A542ZHF5"/>